<accession>A0A6M0RY47</accession>
<keyword evidence="1" id="KW-0812">Transmembrane</keyword>
<protein>
    <submittedName>
        <fullName evidence="2">Uncharacterized protein</fullName>
    </submittedName>
</protein>
<feature type="transmembrane region" description="Helical" evidence="1">
    <location>
        <begin position="52"/>
        <end position="74"/>
    </location>
</feature>
<proteinExistence type="predicted"/>
<reference evidence="2 3" key="1">
    <citation type="journal article" date="2020" name="Microb. Ecol.">
        <title>Ecogenomics of the Marine Benthic Filamentous Cyanobacterium Adonisia.</title>
        <authorList>
            <person name="Walter J.M."/>
            <person name="Coutinho F.H."/>
            <person name="Leomil L."/>
            <person name="Hargreaves P.I."/>
            <person name="Campeao M.E."/>
            <person name="Vieira V.V."/>
            <person name="Silva B.S."/>
            <person name="Fistarol G.O."/>
            <person name="Salomon P.S."/>
            <person name="Sawabe T."/>
            <person name="Mino S."/>
            <person name="Hosokawa M."/>
            <person name="Miyashita H."/>
            <person name="Maruyama F."/>
            <person name="van Verk M.C."/>
            <person name="Dutilh B.E."/>
            <person name="Thompson C.C."/>
            <person name="Thompson F.L."/>
        </authorList>
    </citation>
    <scope>NUCLEOTIDE SEQUENCE [LARGE SCALE GENOMIC DNA]</scope>
    <source>
        <strain evidence="2 3">CCMR0081</strain>
    </source>
</reference>
<sequence length="148" mass="16730">MHFSRLLRTMTLGLLSLVGGLILVGFAAWIHYRINGPYNPGEIALEDWSLALAIYTVPLQLGAAIEAIIIGLCTRFRWIKVNHGRLAVGAFSLISLYFAISAIWVGMTSRYSNLFGVLLYEFIITLPLWLAWGLLFLLPHRQQRRKNS</sequence>
<comment type="caution">
    <text evidence="2">The sequence shown here is derived from an EMBL/GenBank/DDBJ whole genome shotgun (WGS) entry which is preliminary data.</text>
</comment>
<feature type="transmembrane region" description="Helical" evidence="1">
    <location>
        <begin position="86"/>
        <end position="105"/>
    </location>
</feature>
<feature type="transmembrane region" description="Helical" evidence="1">
    <location>
        <begin position="117"/>
        <end position="138"/>
    </location>
</feature>
<feature type="transmembrane region" description="Helical" evidence="1">
    <location>
        <begin position="12"/>
        <end position="32"/>
    </location>
</feature>
<evidence type="ECO:0000313" key="2">
    <source>
        <dbReference type="EMBL" id="NEZ61135.1"/>
    </source>
</evidence>
<keyword evidence="1" id="KW-0472">Membrane</keyword>
<gene>
    <name evidence="2" type="ORF">DXZ20_36975</name>
</gene>
<dbReference type="AlphaFoldDB" id="A0A6M0RY47"/>
<name>A0A6M0RY47_9CYAN</name>
<keyword evidence="1" id="KW-1133">Transmembrane helix</keyword>
<evidence type="ECO:0000256" key="1">
    <source>
        <dbReference type="SAM" id="Phobius"/>
    </source>
</evidence>
<dbReference type="Proteomes" id="UP000481033">
    <property type="component" value="Unassembled WGS sequence"/>
</dbReference>
<organism evidence="2 3">
    <name type="scientific">Adonisia turfae CCMR0081</name>
    <dbReference type="NCBI Taxonomy" id="2292702"/>
    <lineage>
        <taxon>Bacteria</taxon>
        <taxon>Bacillati</taxon>
        <taxon>Cyanobacteriota</taxon>
        <taxon>Adonisia</taxon>
        <taxon>Adonisia turfae</taxon>
    </lineage>
</organism>
<keyword evidence="3" id="KW-1185">Reference proteome</keyword>
<evidence type="ECO:0000313" key="3">
    <source>
        <dbReference type="Proteomes" id="UP000481033"/>
    </source>
</evidence>
<dbReference type="EMBL" id="QXHD01000004">
    <property type="protein sequence ID" value="NEZ61135.1"/>
    <property type="molecule type" value="Genomic_DNA"/>
</dbReference>